<evidence type="ECO:0000256" key="3">
    <source>
        <dbReference type="ARBA" id="ARBA00022833"/>
    </source>
</evidence>
<accession>A0A6A6II17</accession>
<dbReference type="EMBL" id="ML987194">
    <property type="protein sequence ID" value="KAF2250051.1"/>
    <property type="molecule type" value="Genomic_DNA"/>
</dbReference>
<protein>
    <recommendedName>
        <fullName evidence="6">RING-type domain-containing protein</fullName>
    </recommendedName>
</protein>
<name>A0A6A6II17_9PLEO</name>
<feature type="compositionally biased region" description="Basic and acidic residues" evidence="5">
    <location>
        <begin position="496"/>
        <end position="522"/>
    </location>
</feature>
<evidence type="ECO:0000256" key="1">
    <source>
        <dbReference type="ARBA" id="ARBA00022723"/>
    </source>
</evidence>
<evidence type="ECO:0000256" key="2">
    <source>
        <dbReference type="ARBA" id="ARBA00022771"/>
    </source>
</evidence>
<dbReference type="RefSeq" id="XP_033685055.1">
    <property type="nucleotide sequence ID" value="XM_033826777.1"/>
</dbReference>
<dbReference type="AlphaFoldDB" id="A0A6A6II17"/>
<dbReference type="PANTHER" id="PTHR45969:SF69">
    <property type="entry name" value="FINGER DOMAIN PROTEIN, PUTATIVE (AFU_ORTHOLOGUE AFUA_3G12190)-RELATED"/>
    <property type="match status" value="1"/>
</dbReference>
<dbReference type="InterPro" id="IPR013083">
    <property type="entry name" value="Znf_RING/FYVE/PHD"/>
</dbReference>
<evidence type="ECO:0000313" key="8">
    <source>
        <dbReference type="Proteomes" id="UP000800094"/>
    </source>
</evidence>
<dbReference type="PANTHER" id="PTHR45969">
    <property type="entry name" value="RING ZINC FINGER PROTEIN-RELATED"/>
    <property type="match status" value="1"/>
</dbReference>
<gene>
    <name evidence="7" type="ORF">BU26DRAFT_504451</name>
</gene>
<dbReference type="GO" id="GO:0061630">
    <property type="term" value="F:ubiquitin protein ligase activity"/>
    <property type="evidence" value="ECO:0007669"/>
    <property type="project" value="TreeGrafter"/>
</dbReference>
<keyword evidence="3" id="KW-0862">Zinc</keyword>
<reference evidence="7" key="1">
    <citation type="journal article" date="2020" name="Stud. Mycol.">
        <title>101 Dothideomycetes genomes: a test case for predicting lifestyles and emergence of pathogens.</title>
        <authorList>
            <person name="Haridas S."/>
            <person name="Albert R."/>
            <person name="Binder M."/>
            <person name="Bloem J."/>
            <person name="Labutti K."/>
            <person name="Salamov A."/>
            <person name="Andreopoulos B."/>
            <person name="Baker S."/>
            <person name="Barry K."/>
            <person name="Bills G."/>
            <person name="Bluhm B."/>
            <person name="Cannon C."/>
            <person name="Castanera R."/>
            <person name="Culley D."/>
            <person name="Daum C."/>
            <person name="Ezra D."/>
            <person name="Gonzalez J."/>
            <person name="Henrissat B."/>
            <person name="Kuo A."/>
            <person name="Liang C."/>
            <person name="Lipzen A."/>
            <person name="Lutzoni F."/>
            <person name="Magnuson J."/>
            <person name="Mondo S."/>
            <person name="Nolan M."/>
            <person name="Ohm R."/>
            <person name="Pangilinan J."/>
            <person name="Park H.-J."/>
            <person name="Ramirez L."/>
            <person name="Alfaro M."/>
            <person name="Sun H."/>
            <person name="Tritt A."/>
            <person name="Yoshinaga Y."/>
            <person name="Zwiers L.-H."/>
            <person name="Turgeon B."/>
            <person name="Goodwin S."/>
            <person name="Spatafora J."/>
            <person name="Crous P."/>
            <person name="Grigoriev I."/>
        </authorList>
    </citation>
    <scope>NUCLEOTIDE SEQUENCE</scope>
    <source>
        <strain evidence="7">CBS 122368</strain>
    </source>
</reference>
<dbReference type="PROSITE" id="PS50089">
    <property type="entry name" value="ZF_RING_2"/>
    <property type="match status" value="1"/>
</dbReference>
<evidence type="ECO:0000256" key="5">
    <source>
        <dbReference type="SAM" id="MobiDB-lite"/>
    </source>
</evidence>
<keyword evidence="8" id="KW-1185">Reference proteome</keyword>
<dbReference type="OrthoDB" id="3800401at2759"/>
<dbReference type="Pfam" id="PF13639">
    <property type="entry name" value="zf-RING_2"/>
    <property type="match status" value="1"/>
</dbReference>
<keyword evidence="1" id="KW-0479">Metal-binding</keyword>
<evidence type="ECO:0000259" key="6">
    <source>
        <dbReference type="PROSITE" id="PS50089"/>
    </source>
</evidence>
<dbReference type="SUPFAM" id="SSF57850">
    <property type="entry name" value="RING/U-box"/>
    <property type="match status" value="1"/>
</dbReference>
<dbReference type="GO" id="GO:0016567">
    <property type="term" value="P:protein ubiquitination"/>
    <property type="evidence" value="ECO:0007669"/>
    <property type="project" value="TreeGrafter"/>
</dbReference>
<keyword evidence="2 4" id="KW-0863">Zinc-finger</keyword>
<dbReference type="Proteomes" id="UP000800094">
    <property type="component" value="Unassembled WGS sequence"/>
</dbReference>
<dbReference type="GeneID" id="54580107"/>
<dbReference type="GO" id="GO:0008270">
    <property type="term" value="F:zinc ion binding"/>
    <property type="evidence" value="ECO:0007669"/>
    <property type="project" value="UniProtKB-KW"/>
</dbReference>
<feature type="region of interest" description="Disordered" evidence="5">
    <location>
        <begin position="494"/>
        <end position="522"/>
    </location>
</feature>
<feature type="domain" description="RING-type" evidence="6">
    <location>
        <begin position="426"/>
        <end position="479"/>
    </location>
</feature>
<dbReference type="InterPro" id="IPR001841">
    <property type="entry name" value="Znf_RING"/>
</dbReference>
<dbReference type="SMART" id="SM00184">
    <property type="entry name" value="RING"/>
    <property type="match status" value="1"/>
</dbReference>
<proteinExistence type="predicted"/>
<evidence type="ECO:0000313" key="7">
    <source>
        <dbReference type="EMBL" id="KAF2250051.1"/>
    </source>
</evidence>
<sequence length="522" mass="58929">MSLNNKLPHFTSFRTLARAPGRPREPEYIPLPDLASTLHGSPVDEVIQVLQELSELAINIHLVATTKSDHVRSCIQEELDDAYQAWGTKRYTVGEKGRPHLTTIMDVDSYKAIIRKNRGKIGDPARIVLRRPPPYGYEISRGQQWFLRCAIHPDADPDGSLARTWSAYLEPQPQYLPCKTTQQHCDMLIRAYDSVMQYDKTHGPGTHPGSKFHGLGRALRPFVAPGAFDAEAVYWVLHEFVRLGLFVAELWTHCWRLILRSERGVPLWNADGKARQLDAMYTLRMGDWTDPTPVRVRRVLAEENIGATLLFLANHVFPTAIAPRGSTISAEQLAWRMHGWILDAVRTKGFDAEGRIARVIRDNALDALPLGGSTAFYHPPGVLAFFSHDRVHLSNINDGKLEVGSRGRDVLEYANAVRDPPDDRPCSICYDDMTAGEEPCVWLLRCGHVFHAECVQPWIIKVHVGRKGEMVDPRCPNCREVIFTRQTMLAVARWEASQKKEKKEGKREAGQKKSDDATGKKK</sequence>
<organism evidence="7 8">
    <name type="scientific">Trematosphaeria pertusa</name>
    <dbReference type="NCBI Taxonomy" id="390896"/>
    <lineage>
        <taxon>Eukaryota</taxon>
        <taxon>Fungi</taxon>
        <taxon>Dikarya</taxon>
        <taxon>Ascomycota</taxon>
        <taxon>Pezizomycotina</taxon>
        <taxon>Dothideomycetes</taxon>
        <taxon>Pleosporomycetidae</taxon>
        <taxon>Pleosporales</taxon>
        <taxon>Massarineae</taxon>
        <taxon>Trematosphaeriaceae</taxon>
        <taxon>Trematosphaeria</taxon>
    </lineage>
</organism>
<evidence type="ECO:0000256" key="4">
    <source>
        <dbReference type="PROSITE-ProRule" id="PRU00175"/>
    </source>
</evidence>
<dbReference type="Gene3D" id="3.30.40.10">
    <property type="entry name" value="Zinc/RING finger domain, C3HC4 (zinc finger)"/>
    <property type="match status" value="1"/>
</dbReference>